<keyword evidence="3" id="KW-0540">Nuclease</keyword>
<dbReference type="OrthoDB" id="62798at2759"/>
<dbReference type="AlphaFoldDB" id="A0A0S4J788"/>
<accession>A0A0S4J788</accession>
<keyword evidence="3" id="KW-0269">Exonuclease</keyword>
<dbReference type="Gene3D" id="3.60.10.10">
    <property type="entry name" value="Endonuclease/exonuclease/phosphatase"/>
    <property type="match status" value="2"/>
</dbReference>
<evidence type="ECO:0000256" key="1">
    <source>
        <dbReference type="SAM" id="MobiDB-lite"/>
    </source>
</evidence>
<name>A0A0S4J788_BODSA</name>
<dbReference type="GO" id="GO:0004527">
    <property type="term" value="F:exonuclease activity"/>
    <property type="evidence" value="ECO:0007669"/>
    <property type="project" value="UniProtKB-KW"/>
</dbReference>
<dbReference type="Pfam" id="PF22669">
    <property type="entry name" value="Exo_endo_phos2"/>
    <property type="match status" value="2"/>
</dbReference>
<dbReference type="OMA" id="VVCTQEN"/>
<dbReference type="InterPro" id="IPR036691">
    <property type="entry name" value="Endo/exonu/phosph_ase_sf"/>
</dbReference>
<protein>
    <submittedName>
        <fullName evidence="3">Endonuclease/exonuclease/phosphatase, putative</fullName>
    </submittedName>
</protein>
<keyword evidence="3" id="KW-0378">Hydrolase</keyword>
<dbReference type="InterPro" id="IPR000300">
    <property type="entry name" value="IPPc"/>
</dbReference>
<feature type="domain" description="Inositol polyphosphate-related phosphatase" evidence="2">
    <location>
        <begin position="196"/>
        <end position="542"/>
    </location>
</feature>
<feature type="region of interest" description="Disordered" evidence="1">
    <location>
        <begin position="248"/>
        <end position="271"/>
    </location>
</feature>
<dbReference type="GO" id="GO:0004519">
    <property type="term" value="F:endonuclease activity"/>
    <property type="evidence" value="ECO:0007669"/>
    <property type="project" value="UniProtKB-KW"/>
</dbReference>
<dbReference type="PANTHER" id="PTHR11200">
    <property type="entry name" value="INOSITOL 5-PHOSPHATASE"/>
    <property type="match status" value="1"/>
</dbReference>
<evidence type="ECO:0000313" key="3">
    <source>
        <dbReference type="EMBL" id="CUG87345.1"/>
    </source>
</evidence>
<proteinExistence type="predicted"/>
<evidence type="ECO:0000259" key="2">
    <source>
        <dbReference type="SMART" id="SM00128"/>
    </source>
</evidence>
<dbReference type="GO" id="GO:0004439">
    <property type="term" value="F:phosphatidylinositol-4,5-bisphosphate 5-phosphatase activity"/>
    <property type="evidence" value="ECO:0007669"/>
    <property type="project" value="TreeGrafter"/>
</dbReference>
<feature type="compositionally biased region" description="Polar residues" evidence="1">
    <location>
        <begin position="358"/>
        <end position="374"/>
    </location>
</feature>
<evidence type="ECO:0000313" key="4">
    <source>
        <dbReference type="Proteomes" id="UP000051952"/>
    </source>
</evidence>
<organism evidence="3 4">
    <name type="scientific">Bodo saltans</name>
    <name type="common">Flagellated protozoan</name>
    <dbReference type="NCBI Taxonomy" id="75058"/>
    <lineage>
        <taxon>Eukaryota</taxon>
        <taxon>Discoba</taxon>
        <taxon>Euglenozoa</taxon>
        <taxon>Kinetoplastea</taxon>
        <taxon>Metakinetoplastina</taxon>
        <taxon>Eubodonida</taxon>
        <taxon>Bodonidae</taxon>
        <taxon>Bodo</taxon>
    </lineage>
</organism>
<keyword evidence="4" id="KW-1185">Reference proteome</keyword>
<feature type="region of interest" description="Disordered" evidence="1">
    <location>
        <begin position="1"/>
        <end position="21"/>
    </location>
</feature>
<dbReference type="EMBL" id="CYKH01001500">
    <property type="protein sequence ID" value="CUG87345.1"/>
    <property type="molecule type" value="Genomic_DNA"/>
</dbReference>
<dbReference type="PANTHER" id="PTHR11200:SF275">
    <property type="entry name" value="LD06095P"/>
    <property type="match status" value="1"/>
</dbReference>
<dbReference type="GO" id="GO:0046856">
    <property type="term" value="P:phosphatidylinositol dephosphorylation"/>
    <property type="evidence" value="ECO:0007669"/>
    <property type="project" value="InterPro"/>
</dbReference>
<feature type="region of interest" description="Disordered" evidence="1">
    <location>
        <begin position="349"/>
        <end position="380"/>
    </location>
</feature>
<dbReference type="InterPro" id="IPR046985">
    <property type="entry name" value="IP5"/>
</dbReference>
<dbReference type="Proteomes" id="UP000051952">
    <property type="component" value="Unassembled WGS sequence"/>
</dbReference>
<dbReference type="SMART" id="SM00128">
    <property type="entry name" value="IPPc"/>
    <property type="match status" value="1"/>
</dbReference>
<gene>
    <name evidence="3" type="ORF">BSAL_09670</name>
</gene>
<keyword evidence="3" id="KW-0255">Endonuclease</keyword>
<sequence>MASVNPMVHTESREVDDVNDGDVNVPFEIDDETFPVPPRCYDEVDSTDHVRGLWAPGLPLIISYVTWNMAQTRPAPQEVADFCVRPNAHLVVVCTQENGPYVGLNTQHVEWEQLIEDVCLQGKYVRVATKSLWAIHLGVYARLHDVALYVREVHVGVQKTGAGKGALGNKGGAAIGLTVSLRQSTMHKALESLDSSRQRPFLTSAGVVAEDDKVVLAGSLVDAYSAGNNTQQNSGSADQTEAANLFTPSEGERGTQRLNSRPPPLAPLTSPATRFSRFISSLKTTDAASGMPAEMTLLFVGTHLTAHQHNTEARNRDYHSIIRELPVGTRGVYRNKFLRTLRLSEASVDGRRGGGEKLSSTVVSPHTATNSGATPTDATNNDLLAATANDDNIPLTRDASDEFDICLFGGDLNYRLNGSWRAIEFIINHRKTLRSVLVHNDQLIANMNQGKVFCGFREGQLHFRPTYKYALIHGVTQDDYAFSHKNPRMPSYCDRVLIRSRKGTSQHFPAQQVLYTDCPEVRTSDHRPVVSMWRVETALTLDGVEGDDSPAEANNVASCACFVFGKD</sequence>
<dbReference type="VEuPathDB" id="TriTrypDB:BSAL_09670"/>
<reference evidence="4" key="1">
    <citation type="submission" date="2015-09" db="EMBL/GenBank/DDBJ databases">
        <authorList>
            <consortium name="Pathogen Informatics"/>
        </authorList>
    </citation>
    <scope>NUCLEOTIDE SEQUENCE [LARGE SCALE GENOMIC DNA]</scope>
    <source>
        <strain evidence="4">Lake Konstanz</strain>
    </source>
</reference>
<dbReference type="SUPFAM" id="SSF56219">
    <property type="entry name" value="DNase I-like"/>
    <property type="match status" value="2"/>
</dbReference>